<dbReference type="SUPFAM" id="SSF48498">
    <property type="entry name" value="Tetracyclin repressor-like, C-terminal domain"/>
    <property type="match status" value="1"/>
</dbReference>
<keyword evidence="1" id="KW-0805">Transcription regulation</keyword>
<dbReference type="GO" id="GO:0000976">
    <property type="term" value="F:transcription cis-regulatory region binding"/>
    <property type="evidence" value="ECO:0007669"/>
    <property type="project" value="TreeGrafter"/>
</dbReference>
<protein>
    <submittedName>
        <fullName evidence="6">TetR family transcriptional regulator</fullName>
    </submittedName>
</protein>
<evidence type="ECO:0000313" key="7">
    <source>
        <dbReference type="Proteomes" id="UP000293865"/>
    </source>
</evidence>
<dbReference type="InterPro" id="IPR009057">
    <property type="entry name" value="Homeodomain-like_sf"/>
</dbReference>
<dbReference type="Gene3D" id="1.10.357.10">
    <property type="entry name" value="Tetracycline Repressor, domain 2"/>
    <property type="match status" value="1"/>
</dbReference>
<sequence>MTQPPGKPLRADARRNRGKILEAARAQITLHGPDVGMDEIAAAAGVAVGTLYSHFPTKVHLVASVVSEFLAQMADRSETAAAAVRDGSPAYTELTALLRDIVIATATNQAAKAAAAALDADEGDASDLQRGRAALQSIIDQARVDRAVRSDLSIEDFYLLVSNIPAGQPTDTLDRWIDLFLHGIAARRADTTSTPV</sequence>
<organism evidence="6 7">
    <name type="scientific">Agromyces albus</name>
    <dbReference type="NCBI Taxonomy" id="205332"/>
    <lineage>
        <taxon>Bacteria</taxon>
        <taxon>Bacillati</taxon>
        <taxon>Actinomycetota</taxon>
        <taxon>Actinomycetes</taxon>
        <taxon>Micrococcales</taxon>
        <taxon>Microbacteriaceae</taxon>
        <taxon>Agromyces</taxon>
    </lineage>
</organism>
<feature type="DNA-binding region" description="H-T-H motif" evidence="4">
    <location>
        <begin position="36"/>
        <end position="55"/>
    </location>
</feature>
<dbReference type="PANTHER" id="PTHR30055:SF234">
    <property type="entry name" value="HTH-TYPE TRANSCRIPTIONAL REGULATOR BETI"/>
    <property type="match status" value="1"/>
</dbReference>
<proteinExistence type="predicted"/>
<dbReference type="InterPro" id="IPR036271">
    <property type="entry name" value="Tet_transcr_reg_TetR-rel_C_sf"/>
</dbReference>
<keyword evidence="7" id="KW-1185">Reference proteome</keyword>
<evidence type="ECO:0000313" key="6">
    <source>
        <dbReference type="EMBL" id="RXZ72545.1"/>
    </source>
</evidence>
<dbReference type="PROSITE" id="PS50977">
    <property type="entry name" value="HTH_TETR_2"/>
    <property type="match status" value="1"/>
</dbReference>
<dbReference type="AlphaFoldDB" id="A0A4Q2L336"/>
<evidence type="ECO:0000259" key="5">
    <source>
        <dbReference type="PROSITE" id="PS50977"/>
    </source>
</evidence>
<dbReference type="GO" id="GO:0003700">
    <property type="term" value="F:DNA-binding transcription factor activity"/>
    <property type="evidence" value="ECO:0007669"/>
    <property type="project" value="TreeGrafter"/>
</dbReference>
<name>A0A4Q2L336_9MICO</name>
<accession>A0A4Q2L336</accession>
<comment type="caution">
    <text evidence="6">The sequence shown here is derived from an EMBL/GenBank/DDBJ whole genome shotgun (WGS) entry which is preliminary data.</text>
</comment>
<dbReference type="PRINTS" id="PR00455">
    <property type="entry name" value="HTHTETR"/>
</dbReference>
<evidence type="ECO:0000256" key="2">
    <source>
        <dbReference type="ARBA" id="ARBA00023125"/>
    </source>
</evidence>
<evidence type="ECO:0000256" key="1">
    <source>
        <dbReference type="ARBA" id="ARBA00023015"/>
    </source>
</evidence>
<dbReference type="EMBL" id="SDPN01000004">
    <property type="protein sequence ID" value="RXZ72545.1"/>
    <property type="molecule type" value="Genomic_DNA"/>
</dbReference>
<dbReference type="PANTHER" id="PTHR30055">
    <property type="entry name" value="HTH-TYPE TRANSCRIPTIONAL REGULATOR RUTR"/>
    <property type="match status" value="1"/>
</dbReference>
<dbReference type="Proteomes" id="UP000293865">
    <property type="component" value="Unassembled WGS sequence"/>
</dbReference>
<feature type="domain" description="HTH tetR-type" evidence="5">
    <location>
        <begin position="14"/>
        <end position="73"/>
    </location>
</feature>
<dbReference type="OrthoDB" id="3192968at2"/>
<evidence type="ECO:0000256" key="3">
    <source>
        <dbReference type="ARBA" id="ARBA00023163"/>
    </source>
</evidence>
<evidence type="ECO:0000256" key="4">
    <source>
        <dbReference type="PROSITE-ProRule" id="PRU00335"/>
    </source>
</evidence>
<dbReference type="InterPro" id="IPR001647">
    <property type="entry name" value="HTH_TetR"/>
</dbReference>
<keyword evidence="3" id="KW-0804">Transcription</keyword>
<dbReference type="Pfam" id="PF00440">
    <property type="entry name" value="TetR_N"/>
    <property type="match status" value="1"/>
</dbReference>
<dbReference type="SUPFAM" id="SSF46689">
    <property type="entry name" value="Homeodomain-like"/>
    <property type="match status" value="1"/>
</dbReference>
<dbReference type="InterPro" id="IPR050109">
    <property type="entry name" value="HTH-type_TetR-like_transc_reg"/>
</dbReference>
<keyword evidence="2 4" id="KW-0238">DNA-binding</keyword>
<gene>
    <name evidence="6" type="ORF">ESP51_03515</name>
</gene>
<reference evidence="6 7" key="1">
    <citation type="submission" date="2019-01" db="EMBL/GenBank/DDBJ databases">
        <title>Agromyces.</title>
        <authorList>
            <person name="Li J."/>
        </authorList>
    </citation>
    <scope>NUCLEOTIDE SEQUENCE [LARGE SCALE GENOMIC DNA]</scope>
    <source>
        <strain evidence="6 7">DSM 15934</strain>
    </source>
</reference>